<evidence type="ECO:0000313" key="2">
    <source>
        <dbReference type="Proteomes" id="UP001177021"/>
    </source>
</evidence>
<keyword evidence="2" id="KW-1185">Reference proteome</keyword>
<sequence>MIDEPLNSEMSWREALPEAHALAGSVVLYSRNESEEVKDIVENATHLLDMIDLYVADNPLGVRSRNDIMLPGLWGMGGIGKTTIAKAVYNKQMKVNEVSFLVGMHSNNQVHVSRSIHSLKSRMGKLPSHHILEEKILQNMDVNGFGGCSPMMVIQIG</sequence>
<dbReference type="EMBL" id="CASHSV030000615">
    <property type="protein sequence ID" value="CAJ2669009.1"/>
    <property type="molecule type" value="Genomic_DNA"/>
</dbReference>
<accession>A0ACB0LKX0</accession>
<comment type="caution">
    <text evidence="1">The sequence shown here is derived from an EMBL/GenBank/DDBJ whole genome shotgun (WGS) entry which is preliminary data.</text>
</comment>
<protein>
    <submittedName>
        <fullName evidence="1">Uncharacterized protein</fullName>
    </submittedName>
</protein>
<gene>
    <name evidence="1" type="ORF">MILVUS5_LOCUS33294</name>
</gene>
<dbReference type="Proteomes" id="UP001177021">
    <property type="component" value="Unassembled WGS sequence"/>
</dbReference>
<name>A0ACB0LKX0_TRIPR</name>
<reference evidence="1" key="1">
    <citation type="submission" date="2023-10" db="EMBL/GenBank/DDBJ databases">
        <authorList>
            <person name="Rodriguez Cubillos JULIANA M."/>
            <person name="De Vega J."/>
        </authorList>
    </citation>
    <scope>NUCLEOTIDE SEQUENCE</scope>
</reference>
<organism evidence="1 2">
    <name type="scientific">Trifolium pratense</name>
    <name type="common">Red clover</name>
    <dbReference type="NCBI Taxonomy" id="57577"/>
    <lineage>
        <taxon>Eukaryota</taxon>
        <taxon>Viridiplantae</taxon>
        <taxon>Streptophyta</taxon>
        <taxon>Embryophyta</taxon>
        <taxon>Tracheophyta</taxon>
        <taxon>Spermatophyta</taxon>
        <taxon>Magnoliopsida</taxon>
        <taxon>eudicotyledons</taxon>
        <taxon>Gunneridae</taxon>
        <taxon>Pentapetalae</taxon>
        <taxon>rosids</taxon>
        <taxon>fabids</taxon>
        <taxon>Fabales</taxon>
        <taxon>Fabaceae</taxon>
        <taxon>Papilionoideae</taxon>
        <taxon>50 kb inversion clade</taxon>
        <taxon>NPAAA clade</taxon>
        <taxon>Hologalegina</taxon>
        <taxon>IRL clade</taxon>
        <taxon>Trifolieae</taxon>
        <taxon>Trifolium</taxon>
    </lineage>
</organism>
<proteinExistence type="predicted"/>
<evidence type="ECO:0000313" key="1">
    <source>
        <dbReference type="EMBL" id="CAJ2669009.1"/>
    </source>
</evidence>